<sequence>MPILEPPGFPTGNLATQDVYSISRYLNDPTTVLRALRLIADQIFIGNKVLTGQFYTKDGSVIYEQIESIFAANTPQAVQPGDEYPLTPVPTGPAQMANVVKWGLDTPITDESIARQNFDVVARAFIKIVNSMVAQIDSVVMSAMVAAITQSVNAGASTIGGSSPAGGANWNGSGSNAPKILRDVMFAEELMRSLKQGYRANTVVLDLQTFAAVMGDPNITAALPREDMGAQGVTKNPIFEGIETGLAVRMLGKTWLSTPNLPGGPFEPFAAVLDSTIFGAFVDEELPAPGYVGSQSDGSANDDGRSMIQVKTMREDKNDRWRIRARRVTTPIIIEPKAIVQIEGV</sequence>
<organism evidence="1 2">
    <name type="scientific">Mycobacterium avium (strain 104)</name>
    <dbReference type="NCBI Taxonomy" id="243243"/>
    <lineage>
        <taxon>Bacteria</taxon>
        <taxon>Bacillati</taxon>
        <taxon>Actinomycetota</taxon>
        <taxon>Actinomycetes</taxon>
        <taxon>Mycobacteriales</taxon>
        <taxon>Mycobacteriaceae</taxon>
        <taxon>Mycobacterium</taxon>
        <taxon>Mycobacterium avium complex (MAC)</taxon>
    </lineage>
</organism>
<dbReference type="Gene3D" id="3.90.1690.10">
    <property type="entry name" value="phage-related protein like domain"/>
    <property type="match status" value="1"/>
</dbReference>
<accession>A0A0H3A335</accession>
<dbReference type="HOGENOM" id="CLU_905767_0_0_11"/>
<dbReference type="EMBL" id="CP000479">
    <property type="protein sequence ID" value="ABK69040.1"/>
    <property type="molecule type" value="Genomic_DNA"/>
</dbReference>
<evidence type="ECO:0000313" key="1">
    <source>
        <dbReference type="EMBL" id="ABK69040.1"/>
    </source>
</evidence>
<name>A0A0H3A335_MYCA1</name>
<dbReference type="InterPro" id="IPR053738">
    <property type="entry name" value="Lambda_capsid_assembly"/>
</dbReference>
<gene>
    <name evidence="1" type="ordered locus">MAV_0809</name>
</gene>
<dbReference type="Proteomes" id="UP000001574">
    <property type="component" value="Chromosome"/>
</dbReference>
<dbReference type="AlphaFoldDB" id="A0A0H3A335"/>
<evidence type="ECO:0008006" key="3">
    <source>
        <dbReference type="Google" id="ProtNLM"/>
    </source>
</evidence>
<reference evidence="1 2" key="1">
    <citation type="submission" date="2006-10" db="EMBL/GenBank/DDBJ databases">
        <authorList>
            <person name="Fleischmann R.D."/>
            <person name="Dodson R.J."/>
            <person name="Haft D.H."/>
            <person name="Merkel J.S."/>
            <person name="Nelson W.C."/>
            <person name="Fraser C.M."/>
        </authorList>
    </citation>
    <scope>NUCLEOTIDE SEQUENCE [LARGE SCALE GENOMIC DNA]</scope>
    <source>
        <strain evidence="1 2">104</strain>
    </source>
</reference>
<evidence type="ECO:0000313" key="2">
    <source>
        <dbReference type="Proteomes" id="UP000001574"/>
    </source>
</evidence>
<protein>
    <recommendedName>
        <fullName evidence="3">Major capsid protein</fullName>
    </recommendedName>
</protein>
<proteinExistence type="predicted"/>
<dbReference type="Pfam" id="PF25209">
    <property type="entry name" value="Phage_capsid_4"/>
    <property type="match status" value="1"/>
</dbReference>
<dbReference type="KEGG" id="mav:MAV_0809"/>
<dbReference type="RefSeq" id="WP_011723776.1">
    <property type="nucleotide sequence ID" value="NC_008595.1"/>
</dbReference>